<dbReference type="InterPro" id="IPR029154">
    <property type="entry name" value="HIBADH-like_NADP-bd"/>
</dbReference>
<comment type="caution">
    <text evidence="5">The sequence shown here is derived from an EMBL/GenBank/DDBJ whole genome shotgun (WGS) entry which is preliminary data.</text>
</comment>
<evidence type="ECO:0000259" key="4">
    <source>
        <dbReference type="Pfam" id="PF14833"/>
    </source>
</evidence>
<dbReference type="PANTHER" id="PTHR22981">
    <property type="entry name" value="3-HYDROXYISOBUTYRATE DEHYDROGENASE-RELATED"/>
    <property type="match status" value="1"/>
</dbReference>
<accession>A0ABU8UHU9</accession>
<organism evidence="5 6">
    <name type="scientific">Streptomyces machairae</name>
    <dbReference type="NCBI Taxonomy" id="3134109"/>
    <lineage>
        <taxon>Bacteria</taxon>
        <taxon>Bacillati</taxon>
        <taxon>Actinomycetota</taxon>
        <taxon>Actinomycetes</taxon>
        <taxon>Kitasatosporales</taxon>
        <taxon>Streptomycetaceae</taxon>
        <taxon>Streptomyces</taxon>
    </lineage>
</organism>
<gene>
    <name evidence="5" type="ORF">WKI71_01450</name>
</gene>
<proteinExistence type="predicted"/>
<evidence type="ECO:0000256" key="1">
    <source>
        <dbReference type="ARBA" id="ARBA00023002"/>
    </source>
</evidence>
<keyword evidence="6" id="KW-1185">Reference proteome</keyword>
<dbReference type="Pfam" id="PF14833">
    <property type="entry name" value="NAD_binding_11"/>
    <property type="match status" value="1"/>
</dbReference>
<evidence type="ECO:0000313" key="5">
    <source>
        <dbReference type="EMBL" id="MEJ8667720.1"/>
    </source>
</evidence>
<name>A0ABU8UHU9_9ACTN</name>
<dbReference type="InterPro" id="IPR013328">
    <property type="entry name" value="6PGD_dom2"/>
</dbReference>
<dbReference type="PANTHER" id="PTHR22981:SF7">
    <property type="entry name" value="3-HYDROXYISOBUTYRATE DEHYDROGENASE, MITOCHONDRIAL"/>
    <property type="match status" value="1"/>
</dbReference>
<dbReference type="InterPro" id="IPR008927">
    <property type="entry name" value="6-PGluconate_DH-like_C_sf"/>
</dbReference>
<keyword evidence="1" id="KW-0560">Oxidoreductase</keyword>
<evidence type="ECO:0000313" key="6">
    <source>
        <dbReference type="Proteomes" id="UP001376459"/>
    </source>
</evidence>
<dbReference type="EMBL" id="JBBKAK010000001">
    <property type="protein sequence ID" value="MEJ8667720.1"/>
    <property type="molecule type" value="Genomic_DNA"/>
</dbReference>
<dbReference type="Gene3D" id="1.10.1040.10">
    <property type="entry name" value="N-(1-d-carboxylethyl)-l-norvaline Dehydrogenase, domain 2"/>
    <property type="match status" value="1"/>
</dbReference>
<dbReference type="SUPFAM" id="SSF48179">
    <property type="entry name" value="6-phosphogluconate dehydrogenase C-terminal domain-like"/>
    <property type="match status" value="1"/>
</dbReference>
<feature type="domain" description="3-hydroxyisobutyrate dehydrogenase-like NAD-binding" evidence="4">
    <location>
        <begin position="2"/>
        <end position="103"/>
    </location>
</feature>
<keyword evidence="2" id="KW-0520">NAD</keyword>
<evidence type="ECO:0000256" key="3">
    <source>
        <dbReference type="SAM" id="MobiDB-lite"/>
    </source>
</evidence>
<evidence type="ECO:0000256" key="2">
    <source>
        <dbReference type="ARBA" id="ARBA00023027"/>
    </source>
</evidence>
<protein>
    <submittedName>
        <fullName evidence="5">NAD-binding protein</fullName>
    </submittedName>
</protein>
<dbReference type="Proteomes" id="UP001376459">
    <property type="component" value="Unassembled WGS sequence"/>
</dbReference>
<feature type="region of interest" description="Disordered" evidence="3">
    <location>
        <begin position="101"/>
        <end position="166"/>
    </location>
</feature>
<reference evidence="5 6" key="1">
    <citation type="submission" date="2024-03" db="EMBL/GenBank/DDBJ databases">
        <title>Novel Streptomyces species of biotechnological and ecological value are a feature of Machair soil.</title>
        <authorList>
            <person name="Prole J.R."/>
            <person name="Goodfellow M."/>
            <person name="Allenby N."/>
            <person name="Ward A.C."/>
        </authorList>
    </citation>
    <scope>NUCLEOTIDE SEQUENCE [LARGE SCALE GENOMIC DNA]</scope>
    <source>
        <strain evidence="5 6">MS1.AVA.1</strain>
    </source>
</reference>
<sequence>MINLLWFSHLVATSEVLAMGVKAGVDLGVLRSSLLASPAASNFLENDILCVLADGDYDDSFAMALACKDLGLAIDLGRDVGVSTELSALVEQIFRRAKAHHGDLAGEIEPGPPLRGPGRSGLPPPEPGRRPRRRGAELRVIRWIRSRPAGPVTPARRGTVPTPSPL</sequence>